<reference evidence="6 7" key="1">
    <citation type="submission" date="2024-05" db="EMBL/GenBank/DDBJ databases">
        <title>Genome sequencing and assembly of Indian major carp, Cirrhinus mrigala (Hamilton, 1822).</title>
        <authorList>
            <person name="Mohindra V."/>
            <person name="Chowdhury L.M."/>
            <person name="Lal K."/>
            <person name="Jena J.K."/>
        </authorList>
    </citation>
    <scope>NUCLEOTIDE SEQUENCE [LARGE SCALE GENOMIC DNA]</scope>
    <source>
        <strain evidence="6">CM1030</strain>
        <tissue evidence="6">Blood</tissue>
    </source>
</reference>
<evidence type="ECO:0000256" key="5">
    <source>
        <dbReference type="ARBA" id="ARBA00023136"/>
    </source>
</evidence>
<dbReference type="PANTHER" id="PTHR12546">
    <property type="entry name" value="FER-1-LIKE"/>
    <property type="match status" value="1"/>
</dbReference>
<keyword evidence="3" id="KW-0677">Repeat</keyword>
<evidence type="ECO:0000256" key="3">
    <source>
        <dbReference type="ARBA" id="ARBA00022737"/>
    </source>
</evidence>
<evidence type="ECO:0000256" key="2">
    <source>
        <dbReference type="ARBA" id="ARBA00022692"/>
    </source>
</evidence>
<evidence type="ECO:0000256" key="1">
    <source>
        <dbReference type="ARBA" id="ARBA00004370"/>
    </source>
</evidence>
<dbReference type="PANTHER" id="PTHR12546:SF44">
    <property type="entry name" value="DYSFERLIN"/>
    <property type="match status" value="1"/>
</dbReference>
<evidence type="ECO:0000256" key="4">
    <source>
        <dbReference type="ARBA" id="ARBA00022989"/>
    </source>
</evidence>
<dbReference type="EMBL" id="JAMKFB020000007">
    <property type="protein sequence ID" value="KAL0189200.1"/>
    <property type="molecule type" value="Genomic_DNA"/>
</dbReference>
<comment type="subcellular location">
    <subcellularLocation>
        <location evidence="1">Membrane</location>
    </subcellularLocation>
</comment>
<organism evidence="6 7">
    <name type="scientific">Cirrhinus mrigala</name>
    <name type="common">Mrigala</name>
    <dbReference type="NCBI Taxonomy" id="683832"/>
    <lineage>
        <taxon>Eukaryota</taxon>
        <taxon>Metazoa</taxon>
        <taxon>Chordata</taxon>
        <taxon>Craniata</taxon>
        <taxon>Vertebrata</taxon>
        <taxon>Euteleostomi</taxon>
        <taxon>Actinopterygii</taxon>
        <taxon>Neopterygii</taxon>
        <taxon>Teleostei</taxon>
        <taxon>Ostariophysi</taxon>
        <taxon>Cypriniformes</taxon>
        <taxon>Cyprinidae</taxon>
        <taxon>Labeoninae</taxon>
        <taxon>Labeonini</taxon>
        <taxon>Cirrhinus</taxon>
    </lineage>
</organism>
<name>A0ABD0QTW1_CIRMR</name>
<dbReference type="Proteomes" id="UP001529510">
    <property type="component" value="Unassembled WGS sequence"/>
</dbReference>
<comment type="caution">
    <text evidence="6">The sequence shown here is derived from an EMBL/GenBank/DDBJ whole genome shotgun (WGS) entry which is preliminary data.</text>
</comment>
<dbReference type="InterPro" id="IPR037721">
    <property type="entry name" value="Ferlin"/>
</dbReference>
<feature type="non-terminal residue" evidence="6">
    <location>
        <position position="52"/>
    </location>
</feature>
<proteinExistence type="predicted"/>
<protein>
    <submittedName>
        <fullName evidence="6">Uncharacterized protein</fullName>
    </submittedName>
</protein>
<gene>
    <name evidence="6" type="ORF">M9458_016299</name>
</gene>
<dbReference type="AlphaFoldDB" id="A0ABD0QTW1"/>
<evidence type="ECO:0000313" key="7">
    <source>
        <dbReference type="Proteomes" id="UP001529510"/>
    </source>
</evidence>
<keyword evidence="7" id="KW-1185">Reference proteome</keyword>
<keyword evidence="4" id="KW-1133">Transmembrane helix</keyword>
<keyword evidence="2" id="KW-0812">Transmembrane</keyword>
<accession>A0ABD0QTW1</accession>
<keyword evidence="5" id="KW-0472">Membrane</keyword>
<sequence length="52" mass="5859">GSFKIYPLPDDPSMPVPPRQFRKLPTNGIEECLVRVYIIQAYGLQPKDANGK</sequence>
<feature type="non-terminal residue" evidence="6">
    <location>
        <position position="1"/>
    </location>
</feature>
<evidence type="ECO:0000313" key="6">
    <source>
        <dbReference type="EMBL" id="KAL0189200.1"/>
    </source>
</evidence>
<dbReference type="GO" id="GO:0016020">
    <property type="term" value="C:membrane"/>
    <property type="evidence" value="ECO:0007669"/>
    <property type="project" value="UniProtKB-SubCell"/>
</dbReference>